<dbReference type="Pfam" id="PF01902">
    <property type="entry name" value="Diphthami_syn_2"/>
    <property type="match status" value="1"/>
</dbReference>
<gene>
    <name evidence="2" type="ORF">K340107D12_33230</name>
</gene>
<dbReference type="PANTHER" id="PTHR12196:SF2">
    <property type="entry name" value="DIPHTHINE--AMMONIA LIGASE"/>
    <property type="match status" value="1"/>
</dbReference>
<dbReference type="SUPFAM" id="SSF52402">
    <property type="entry name" value="Adenine nucleotide alpha hydrolases-like"/>
    <property type="match status" value="1"/>
</dbReference>
<feature type="domain" description="Diphthamide synthase" evidence="1">
    <location>
        <begin position="1"/>
        <end position="207"/>
    </location>
</feature>
<reference evidence="2 3" key="1">
    <citation type="submission" date="2024-04" db="EMBL/GenBank/DDBJ databases">
        <title>Defined microbial consortia suppress multidrug-resistant proinflammatory Enterobacteriaceae via ecological control.</title>
        <authorList>
            <person name="Furuichi M."/>
            <person name="Kawaguchi T."/>
            <person name="Pust M."/>
            <person name="Yasuma K."/>
            <person name="Plichta D."/>
            <person name="Hasegawa N."/>
            <person name="Ohya T."/>
            <person name="Bhattarai S."/>
            <person name="Sasajima S."/>
            <person name="Aoto Y."/>
            <person name="Tuganbaev T."/>
            <person name="Yaginuma M."/>
            <person name="Ueda M."/>
            <person name="Okahashi N."/>
            <person name="Amafuji K."/>
            <person name="Kiridooshi Y."/>
            <person name="Sugita K."/>
            <person name="Strazar M."/>
            <person name="Skelly A."/>
            <person name="Suda W."/>
            <person name="Hattori M."/>
            <person name="Nakamoto N."/>
            <person name="Caballero S."/>
            <person name="Norman J."/>
            <person name="Olle B."/>
            <person name="Tanoue T."/>
            <person name="Arita M."/>
            <person name="Bucci V."/>
            <person name="Atarashi K."/>
            <person name="Xavier R."/>
            <person name="Honda K."/>
        </authorList>
    </citation>
    <scope>NUCLEOTIDE SEQUENCE [LARGE SCALE GENOMIC DNA]</scope>
    <source>
        <strain evidence="3">k34-0107-D12</strain>
    </source>
</reference>
<dbReference type="CDD" id="cd01994">
    <property type="entry name" value="AANH_PF0828-like"/>
    <property type="match status" value="1"/>
</dbReference>
<evidence type="ECO:0000313" key="3">
    <source>
        <dbReference type="Proteomes" id="UP001600941"/>
    </source>
</evidence>
<dbReference type="Gene3D" id="3.40.50.620">
    <property type="entry name" value="HUPs"/>
    <property type="match status" value="1"/>
</dbReference>
<proteinExistence type="predicted"/>
<evidence type="ECO:0000313" key="2">
    <source>
        <dbReference type="EMBL" id="GAA6500507.1"/>
    </source>
</evidence>
<keyword evidence="3" id="KW-1185">Reference proteome</keyword>
<dbReference type="RefSeq" id="WP_227210912.1">
    <property type="nucleotide sequence ID" value="NZ_BAABZQ010000001.1"/>
</dbReference>
<dbReference type="InterPro" id="IPR030662">
    <property type="entry name" value="DPH6/MJ0570"/>
</dbReference>
<dbReference type="Proteomes" id="UP001600941">
    <property type="component" value="Unassembled WGS sequence"/>
</dbReference>
<dbReference type="NCBIfam" id="TIGR00290">
    <property type="entry name" value="MJ0570_dom"/>
    <property type="match status" value="1"/>
</dbReference>
<dbReference type="EMBL" id="BAABZQ010000001">
    <property type="protein sequence ID" value="GAA6500507.1"/>
    <property type="molecule type" value="Genomic_DNA"/>
</dbReference>
<keyword evidence="2" id="KW-0436">Ligase</keyword>
<protein>
    <submittedName>
        <fullName evidence="2">Diphthine--ammonia ligase</fullName>
    </submittedName>
</protein>
<dbReference type="PANTHER" id="PTHR12196">
    <property type="entry name" value="DOMAIN OF UNKNOWN FUNCTION 71 DUF71 -CONTAINING PROTEIN"/>
    <property type="match status" value="1"/>
</dbReference>
<dbReference type="InterPro" id="IPR002761">
    <property type="entry name" value="Diphthami_syn_dom"/>
</dbReference>
<dbReference type="Gene3D" id="3.90.1490.10">
    <property type="entry name" value="putative n-type atp pyrophosphatase, domain 2"/>
    <property type="match status" value="1"/>
</dbReference>
<dbReference type="GO" id="GO:0016874">
    <property type="term" value="F:ligase activity"/>
    <property type="evidence" value="ECO:0007669"/>
    <property type="project" value="UniProtKB-KW"/>
</dbReference>
<evidence type="ECO:0000259" key="1">
    <source>
        <dbReference type="Pfam" id="PF01902"/>
    </source>
</evidence>
<comment type="caution">
    <text evidence="2">The sequence shown here is derived from an EMBL/GenBank/DDBJ whole genome shotgun (WGS) entry which is preliminary data.</text>
</comment>
<sequence length="213" mass="24012">MKFVMSYSCGKDSTLALHKLIKAGHEPVGLLVMVNKDMDRSWFHGADHRLLEKFSKALEIPLFLCPSGGDEYHLEFEKGLKRAMELGAEMAGFGDIDIENNRRWCEERCRAAGLKAAFPLWQQGREKIVQEIISEGYCCIVKSIDNQLLPKELLGKQLDSETLEIMAARGIDICGENGEYHTIAVDGPIFRHKLEIQTGSILDFGERSVIDLR</sequence>
<name>A0ABQ0BVE2_9FIRM</name>
<accession>A0ABQ0BVE2</accession>
<dbReference type="InterPro" id="IPR014729">
    <property type="entry name" value="Rossmann-like_a/b/a_fold"/>
</dbReference>
<organism evidence="2 3">
    <name type="scientific">Blautia parvula</name>
    <dbReference type="NCBI Taxonomy" id="2877527"/>
    <lineage>
        <taxon>Bacteria</taxon>
        <taxon>Bacillati</taxon>
        <taxon>Bacillota</taxon>
        <taxon>Clostridia</taxon>
        <taxon>Lachnospirales</taxon>
        <taxon>Lachnospiraceae</taxon>
        <taxon>Blautia</taxon>
    </lineage>
</organism>